<feature type="signal peptide" evidence="2">
    <location>
        <begin position="1"/>
        <end position="24"/>
    </location>
</feature>
<dbReference type="AlphaFoldDB" id="F9WS95"/>
<proteinExistence type="predicted"/>
<evidence type="ECO:0000256" key="1">
    <source>
        <dbReference type="SAM" id="MobiDB-lite"/>
    </source>
</evidence>
<evidence type="ECO:0000313" key="4">
    <source>
        <dbReference type="Proteomes" id="UP000009027"/>
    </source>
</evidence>
<evidence type="ECO:0000256" key="2">
    <source>
        <dbReference type="SAM" id="SignalP"/>
    </source>
</evidence>
<feature type="region of interest" description="Disordered" evidence="1">
    <location>
        <begin position="223"/>
        <end position="272"/>
    </location>
</feature>
<feature type="compositionally biased region" description="Polar residues" evidence="1">
    <location>
        <begin position="242"/>
        <end position="252"/>
    </location>
</feature>
<feature type="compositionally biased region" description="Low complexity" evidence="1">
    <location>
        <begin position="172"/>
        <end position="185"/>
    </location>
</feature>
<dbReference type="Proteomes" id="UP000009027">
    <property type="component" value="Unassembled WGS sequence"/>
</dbReference>
<protein>
    <submittedName>
        <fullName evidence="3">Uncharacterized protein</fullName>
    </submittedName>
</protein>
<feature type="compositionally biased region" description="Basic and acidic residues" evidence="1">
    <location>
        <begin position="253"/>
        <end position="266"/>
    </location>
</feature>
<keyword evidence="2" id="KW-0732">Signal</keyword>
<dbReference type="VEuPathDB" id="TriTrypDB:TvY486_0032560"/>
<reference evidence="3 4" key="1">
    <citation type="journal article" date="2012" name="Proc. Natl. Acad. Sci. U.S.A.">
        <title>Antigenic diversity is generated by distinct evolutionary mechanisms in African trypanosome species.</title>
        <authorList>
            <person name="Jackson A.P."/>
            <person name="Berry A."/>
            <person name="Aslett M."/>
            <person name="Allison H.C."/>
            <person name="Burton P."/>
            <person name="Vavrova-Anderson J."/>
            <person name="Brown R."/>
            <person name="Browne H."/>
            <person name="Corton N."/>
            <person name="Hauser H."/>
            <person name="Gamble J."/>
            <person name="Gilderthorp R."/>
            <person name="Marcello L."/>
            <person name="McQuillan J."/>
            <person name="Otto T.D."/>
            <person name="Quail M.A."/>
            <person name="Sanders M.J."/>
            <person name="van Tonder A."/>
            <person name="Ginger M.L."/>
            <person name="Field M.C."/>
            <person name="Barry J.D."/>
            <person name="Hertz-Fowler C."/>
            <person name="Berriman M."/>
        </authorList>
    </citation>
    <scope>NUCLEOTIDE SEQUENCE</scope>
    <source>
        <strain evidence="3 4">Y486</strain>
    </source>
</reference>
<feature type="region of interest" description="Disordered" evidence="1">
    <location>
        <begin position="172"/>
        <end position="211"/>
    </location>
</feature>
<dbReference type="EMBL" id="CAEX01005544">
    <property type="protein sequence ID" value="CCD20434.1"/>
    <property type="molecule type" value="Genomic_DNA"/>
</dbReference>
<accession>F9WS95</accession>
<gene>
    <name evidence="3" type="ORF">TvY486_0032560</name>
</gene>
<evidence type="ECO:0000313" key="3">
    <source>
        <dbReference type="EMBL" id="CCD20434.1"/>
    </source>
</evidence>
<name>F9WS95_TRYVY</name>
<feature type="chain" id="PRO_5003390880" evidence="2">
    <location>
        <begin position="25"/>
        <end position="297"/>
    </location>
</feature>
<organism evidence="3 4">
    <name type="scientific">Trypanosoma vivax (strain Y486)</name>
    <dbReference type="NCBI Taxonomy" id="1055687"/>
    <lineage>
        <taxon>Eukaryota</taxon>
        <taxon>Discoba</taxon>
        <taxon>Euglenozoa</taxon>
        <taxon>Kinetoplastea</taxon>
        <taxon>Metakinetoplastina</taxon>
        <taxon>Trypanosomatida</taxon>
        <taxon>Trypanosomatidae</taxon>
        <taxon>Trypanosoma</taxon>
        <taxon>Duttonella</taxon>
    </lineage>
</organism>
<sequence length="297" mass="32529">MLKLPVAYAIFCYFLLSSGRKATAQQAEQQDAIRRKKCGGNGNIEVSFNLTEIKDRKDYEFDCVEYLPENWLHLRIGGEKVVLDGYEAGCFDASEKQIDPERVVEVRCSGQPAAPIQPRVLPKKRCTLQKNGTSYRFDVNAKKDGSFICGIWKEEKKTMHIFSFSVYGKGDAGSPSATSSATAPDGQKLADQKELESAPVADAHPVPNNAVPAGEREELAATTPLGSTGSSGAHRDGLTNDPAVSSTQTSPNENDREKEPTERSKNGEFAQQTSFHSPSARLYFLVLFSLFSQLALL</sequence>
<keyword evidence="4" id="KW-1185">Reference proteome</keyword>